<evidence type="ECO:0000256" key="1">
    <source>
        <dbReference type="SAM" id="Phobius"/>
    </source>
</evidence>
<evidence type="ECO:0008006" key="4">
    <source>
        <dbReference type="Google" id="ProtNLM"/>
    </source>
</evidence>
<proteinExistence type="predicted"/>
<protein>
    <recommendedName>
        <fullName evidence="4">HIG1 domain-containing protein</fullName>
    </recommendedName>
</protein>
<gene>
    <name evidence="2" type="ORF">GCM10023189_39640</name>
</gene>
<dbReference type="RefSeq" id="WP_345246258.1">
    <property type="nucleotide sequence ID" value="NZ_BAABHD010000070.1"/>
</dbReference>
<keyword evidence="3" id="KW-1185">Reference proteome</keyword>
<accession>A0ABP8N7G8</accession>
<keyword evidence="1" id="KW-1133">Transmembrane helix</keyword>
<comment type="caution">
    <text evidence="2">The sequence shown here is derived from an EMBL/GenBank/DDBJ whole genome shotgun (WGS) entry which is preliminary data.</text>
</comment>
<dbReference type="EMBL" id="BAABHD010000070">
    <property type="protein sequence ID" value="GAA4462665.1"/>
    <property type="molecule type" value="Genomic_DNA"/>
</dbReference>
<evidence type="ECO:0000313" key="2">
    <source>
        <dbReference type="EMBL" id="GAA4462665.1"/>
    </source>
</evidence>
<reference evidence="3" key="1">
    <citation type="journal article" date="2019" name="Int. J. Syst. Evol. Microbiol.">
        <title>The Global Catalogue of Microorganisms (GCM) 10K type strain sequencing project: providing services to taxonomists for standard genome sequencing and annotation.</title>
        <authorList>
            <consortium name="The Broad Institute Genomics Platform"/>
            <consortium name="The Broad Institute Genome Sequencing Center for Infectious Disease"/>
            <person name="Wu L."/>
            <person name="Ma J."/>
        </authorList>
    </citation>
    <scope>NUCLEOTIDE SEQUENCE [LARGE SCALE GENOMIC DNA]</scope>
    <source>
        <strain evidence="3">JCM 17927</strain>
    </source>
</reference>
<dbReference type="Proteomes" id="UP001501175">
    <property type="component" value="Unassembled WGS sequence"/>
</dbReference>
<keyword evidence="1" id="KW-0812">Transmembrane</keyword>
<evidence type="ECO:0000313" key="3">
    <source>
        <dbReference type="Proteomes" id="UP001501175"/>
    </source>
</evidence>
<feature type="transmembrane region" description="Helical" evidence="1">
    <location>
        <begin position="39"/>
        <end position="59"/>
    </location>
</feature>
<sequence>MQIISLLLCVGSLIGAGIPLSFGLLSLDGSAQSKRRFRIWFQVAVLTLLISLVYIWNLVNR</sequence>
<organism evidence="2 3">
    <name type="scientific">Nibrella saemangeumensis</name>
    <dbReference type="NCBI Taxonomy" id="1084526"/>
    <lineage>
        <taxon>Bacteria</taxon>
        <taxon>Pseudomonadati</taxon>
        <taxon>Bacteroidota</taxon>
        <taxon>Cytophagia</taxon>
        <taxon>Cytophagales</taxon>
        <taxon>Spirosomataceae</taxon>
        <taxon>Nibrella</taxon>
    </lineage>
</organism>
<name>A0ABP8N7G8_9BACT</name>
<keyword evidence="1" id="KW-0472">Membrane</keyword>